<dbReference type="PANTHER" id="PTHR42791">
    <property type="entry name" value="GNAT FAMILY ACETYLTRANSFERASE"/>
    <property type="match status" value="1"/>
</dbReference>
<feature type="domain" description="N-acetyltransferase" evidence="1">
    <location>
        <begin position="112"/>
        <end position="261"/>
    </location>
</feature>
<dbReference type="InterPro" id="IPR016181">
    <property type="entry name" value="Acyl_CoA_acyltransferase"/>
</dbReference>
<dbReference type="Pfam" id="PF00583">
    <property type="entry name" value="Acetyltransf_1"/>
    <property type="match status" value="1"/>
</dbReference>
<organism evidence="2 3">
    <name type="scientific">Yarrowia lipolytica</name>
    <name type="common">Candida lipolytica</name>
    <dbReference type="NCBI Taxonomy" id="4952"/>
    <lineage>
        <taxon>Eukaryota</taxon>
        <taxon>Fungi</taxon>
        <taxon>Dikarya</taxon>
        <taxon>Ascomycota</taxon>
        <taxon>Saccharomycotina</taxon>
        <taxon>Dipodascomycetes</taxon>
        <taxon>Dipodascales</taxon>
        <taxon>Dipodascales incertae sedis</taxon>
        <taxon>Yarrowia</taxon>
    </lineage>
</organism>
<dbReference type="Gene3D" id="3.40.630.30">
    <property type="match status" value="1"/>
</dbReference>
<evidence type="ECO:0000313" key="3">
    <source>
        <dbReference type="Proteomes" id="UP000182444"/>
    </source>
</evidence>
<name>A0A1D8NL66_YARLL</name>
<dbReference type="SUPFAM" id="SSF55729">
    <property type="entry name" value="Acyl-CoA N-acyltransferases (Nat)"/>
    <property type="match status" value="1"/>
</dbReference>
<proteinExistence type="predicted"/>
<evidence type="ECO:0000313" key="2">
    <source>
        <dbReference type="EMBL" id="AOW06375.1"/>
    </source>
</evidence>
<dbReference type="VEuPathDB" id="FungiDB:YALI1_E40603g"/>
<dbReference type="InterPro" id="IPR052523">
    <property type="entry name" value="Trichothecene_AcTrans"/>
</dbReference>
<protein>
    <recommendedName>
        <fullName evidence="1">N-acetyltransferase domain-containing protein</fullName>
    </recommendedName>
</protein>
<dbReference type="VEuPathDB" id="FungiDB:YALI0_E34221g"/>
<dbReference type="GeneID" id="2912904"/>
<dbReference type="PROSITE" id="PS51186">
    <property type="entry name" value="GNAT"/>
    <property type="match status" value="1"/>
</dbReference>
<dbReference type="AlphaFoldDB" id="A0A1D8NL66"/>
<dbReference type="PANTHER" id="PTHR42791:SF1">
    <property type="entry name" value="N-ACETYLTRANSFERASE DOMAIN-CONTAINING PROTEIN"/>
    <property type="match status" value="1"/>
</dbReference>
<dbReference type="InterPro" id="IPR000182">
    <property type="entry name" value="GNAT_dom"/>
</dbReference>
<sequence length="293" mass="33350">MTNAMNAETMIASSAPIHAPGASKTMPVDIPKKGVISVGPILTPKNSSNMPNSTTPRRCTFTDFDRIVECLSLCFSGDPVDAYYTQCDGQTEEESHKLDIEIFSYATYVYLLKGRIYTIGDFEGISCWLPPGEEADDWWTALRSGGWTLPYKFGKEGRIRYFKEYLPKIDEARERHLKPEDAYNVWYLGYLGTLPSARGKGLSRKLVEHVTNIADKQGLYCYLESTKLTNQVIYERFGFDLRETFYLTRAETPVPVQFMIRAPKPNPVKNRRLLEAMMTPPHSPEPECQLMLM</sequence>
<reference evidence="2 3" key="1">
    <citation type="journal article" date="2016" name="PLoS ONE">
        <title>Sequence Assembly of Yarrowia lipolytica Strain W29/CLIB89 Shows Transposable Element Diversity.</title>
        <authorList>
            <person name="Magnan C."/>
            <person name="Yu J."/>
            <person name="Chang I."/>
            <person name="Jahn E."/>
            <person name="Kanomata Y."/>
            <person name="Wu J."/>
            <person name="Zeller M."/>
            <person name="Oakes M."/>
            <person name="Baldi P."/>
            <person name="Sandmeyer S."/>
        </authorList>
    </citation>
    <scope>NUCLEOTIDE SEQUENCE [LARGE SCALE GENOMIC DNA]</scope>
    <source>
        <strain evidence="3">CLIB89(W29)</strain>
    </source>
</reference>
<evidence type="ECO:0000259" key="1">
    <source>
        <dbReference type="PROSITE" id="PS51186"/>
    </source>
</evidence>
<dbReference type="EMBL" id="CP017557">
    <property type="protein sequence ID" value="AOW06375.1"/>
    <property type="molecule type" value="Genomic_DNA"/>
</dbReference>
<dbReference type="Proteomes" id="UP000182444">
    <property type="component" value="Chromosome 1E"/>
</dbReference>
<dbReference type="GO" id="GO:0016747">
    <property type="term" value="F:acyltransferase activity, transferring groups other than amino-acyl groups"/>
    <property type="evidence" value="ECO:0007669"/>
    <property type="project" value="InterPro"/>
</dbReference>
<dbReference type="eggNOG" id="ENOG502RXZ0">
    <property type="taxonomic scope" value="Eukaryota"/>
</dbReference>
<accession>A0A1D8NL66</accession>
<gene>
    <name evidence="2" type="ORF">YALI1_E40603g</name>
</gene>
<dbReference type="CDD" id="cd04301">
    <property type="entry name" value="NAT_SF"/>
    <property type="match status" value="1"/>
</dbReference>
<dbReference type="KEGG" id="yli:2912904"/>
<dbReference type="RefSeq" id="XP_504763.3">
    <property type="nucleotide sequence ID" value="XM_504763.3"/>
</dbReference>